<dbReference type="Proteomes" id="UP000824162">
    <property type="component" value="Unassembled WGS sequence"/>
</dbReference>
<dbReference type="Pfam" id="PF14524">
    <property type="entry name" value="Wzt_C"/>
    <property type="match status" value="1"/>
</dbReference>
<dbReference type="GO" id="GO:0140359">
    <property type="term" value="F:ABC-type transporter activity"/>
    <property type="evidence" value="ECO:0007669"/>
    <property type="project" value="InterPro"/>
</dbReference>
<reference evidence="6" key="2">
    <citation type="submission" date="2021-04" db="EMBL/GenBank/DDBJ databases">
        <authorList>
            <person name="Gilroy R."/>
        </authorList>
    </citation>
    <scope>NUCLEOTIDE SEQUENCE</scope>
    <source>
        <strain evidence="6">5790</strain>
    </source>
</reference>
<accession>A0A9D1PPU2</accession>
<keyword evidence="4 6" id="KW-0067">ATP-binding</keyword>
<dbReference type="Gene3D" id="3.40.50.300">
    <property type="entry name" value="P-loop containing nucleotide triphosphate hydrolases"/>
    <property type="match status" value="1"/>
</dbReference>
<dbReference type="EMBL" id="DXIJ01000030">
    <property type="protein sequence ID" value="HIV85460.1"/>
    <property type="molecule type" value="Genomic_DNA"/>
</dbReference>
<feature type="domain" description="ABC transporter" evidence="5">
    <location>
        <begin position="4"/>
        <end position="239"/>
    </location>
</feature>
<dbReference type="GO" id="GO:0016887">
    <property type="term" value="F:ATP hydrolysis activity"/>
    <property type="evidence" value="ECO:0007669"/>
    <property type="project" value="InterPro"/>
</dbReference>
<dbReference type="PROSITE" id="PS00211">
    <property type="entry name" value="ABC_TRANSPORTER_1"/>
    <property type="match status" value="1"/>
</dbReference>
<dbReference type="SMART" id="SM00382">
    <property type="entry name" value="AAA"/>
    <property type="match status" value="1"/>
</dbReference>
<evidence type="ECO:0000256" key="3">
    <source>
        <dbReference type="ARBA" id="ARBA00022741"/>
    </source>
</evidence>
<evidence type="ECO:0000256" key="2">
    <source>
        <dbReference type="ARBA" id="ARBA00022448"/>
    </source>
</evidence>
<reference evidence="6" key="1">
    <citation type="journal article" date="2021" name="PeerJ">
        <title>Extensive microbial diversity within the chicken gut microbiome revealed by metagenomics and culture.</title>
        <authorList>
            <person name="Gilroy R."/>
            <person name="Ravi A."/>
            <person name="Getino M."/>
            <person name="Pursley I."/>
            <person name="Horton D.L."/>
            <person name="Alikhan N.F."/>
            <person name="Baker D."/>
            <person name="Gharbi K."/>
            <person name="Hall N."/>
            <person name="Watson M."/>
            <person name="Adriaenssens E.M."/>
            <person name="Foster-Nyarko E."/>
            <person name="Jarju S."/>
            <person name="Secka A."/>
            <person name="Antonio M."/>
            <person name="Oren A."/>
            <person name="Chaudhuri R.R."/>
            <person name="La Ragione R."/>
            <person name="Hildebrand F."/>
            <person name="Pallen M.J."/>
        </authorList>
    </citation>
    <scope>NUCLEOTIDE SEQUENCE</scope>
    <source>
        <strain evidence="6">5790</strain>
    </source>
</reference>
<dbReference type="PROSITE" id="PS50893">
    <property type="entry name" value="ABC_TRANSPORTER_2"/>
    <property type="match status" value="1"/>
</dbReference>
<dbReference type="InterPro" id="IPR003439">
    <property type="entry name" value="ABC_transporter-like_ATP-bd"/>
</dbReference>
<evidence type="ECO:0000313" key="6">
    <source>
        <dbReference type="EMBL" id="HIV85460.1"/>
    </source>
</evidence>
<dbReference type="InterPro" id="IPR050683">
    <property type="entry name" value="Bact_Polysacc_Export_ATP-bd"/>
</dbReference>
<dbReference type="InterPro" id="IPR003593">
    <property type="entry name" value="AAA+_ATPase"/>
</dbReference>
<dbReference type="InterPro" id="IPR029439">
    <property type="entry name" value="Wzt_C"/>
</dbReference>
<sequence length="379" mass="40578">MNIIELRNVNKYYLKSKSPLKRFAAAVGRGRGDSFCALSGVDLSVAKGECVGIIGANGSGKSTLLRLLAGISAPDSGSLRVRGKISALLELGIGFNPEYTGIENVRLNALLNGEKYVREQEILSFAEIPKEFCGMPVKTYSSGMLMRLGFACTVFSDADIILIDEVLAVGDIAFQAKCFEHFNSLKTGGRTIIFVSHDVDAVRRLCSRAVWLDSGRVAADGSVLKVTSEYMRSSVMKGTGNSLNSGCINRYGSHIGSILSVSGFGSFALGEQIRVASEVCVPHGAENAGVSLAIKDKFGLDLLVFRTERPLKPGRSTVVFSFKNPLLSGEYLAAVGVENREEEPISYYEYIEGAGVIRSAAPDGVFGLITAPCEIEVDS</sequence>
<evidence type="ECO:0000313" key="7">
    <source>
        <dbReference type="Proteomes" id="UP000824162"/>
    </source>
</evidence>
<dbReference type="GO" id="GO:0005524">
    <property type="term" value="F:ATP binding"/>
    <property type="evidence" value="ECO:0007669"/>
    <property type="project" value="UniProtKB-KW"/>
</dbReference>
<protein>
    <submittedName>
        <fullName evidence="6">ABC transporter ATP-binding protein</fullName>
    </submittedName>
</protein>
<dbReference type="InterPro" id="IPR027417">
    <property type="entry name" value="P-loop_NTPase"/>
</dbReference>
<dbReference type="CDD" id="cd10147">
    <property type="entry name" value="Wzt_C-like"/>
    <property type="match status" value="1"/>
</dbReference>
<organism evidence="6 7">
    <name type="scientific">Candidatus Monoglobus merdigallinarum</name>
    <dbReference type="NCBI Taxonomy" id="2838698"/>
    <lineage>
        <taxon>Bacteria</taxon>
        <taxon>Bacillati</taxon>
        <taxon>Bacillota</taxon>
        <taxon>Clostridia</taxon>
        <taxon>Monoglobales</taxon>
        <taxon>Monoglobaceae</taxon>
        <taxon>Monoglobus</taxon>
    </lineage>
</organism>
<proteinExistence type="inferred from homology"/>
<gene>
    <name evidence="6" type="ORF">H9900_01465</name>
</gene>
<dbReference type="GO" id="GO:0016020">
    <property type="term" value="C:membrane"/>
    <property type="evidence" value="ECO:0007669"/>
    <property type="project" value="InterPro"/>
</dbReference>
<dbReference type="InterPro" id="IPR017871">
    <property type="entry name" value="ABC_transporter-like_CS"/>
</dbReference>
<evidence type="ECO:0000256" key="4">
    <source>
        <dbReference type="ARBA" id="ARBA00022840"/>
    </source>
</evidence>
<evidence type="ECO:0000256" key="1">
    <source>
        <dbReference type="ARBA" id="ARBA00005417"/>
    </source>
</evidence>
<comment type="caution">
    <text evidence="6">The sequence shown here is derived from an EMBL/GenBank/DDBJ whole genome shotgun (WGS) entry which is preliminary data.</text>
</comment>
<dbReference type="SUPFAM" id="SSF52540">
    <property type="entry name" value="P-loop containing nucleoside triphosphate hydrolases"/>
    <property type="match status" value="1"/>
</dbReference>
<dbReference type="InterPro" id="IPR015860">
    <property type="entry name" value="ABC_transpr_TagH-like"/>
</dbReference>
<name>A0A9D1PPU2_9FIRM</name>
<comment type="similarity">
    <text evidence="1">Belongs to the ABC transporter superfamily.</text>
</comment>
<dbReference type="PANTHER" id="PTHR46743:SF2">
    <property type="entry name" value="TEICHOIC ACIDS EXPORT ATP-BINDING PROTEIN TAGH"/>
    <property type="match status" value="1"/>
</dbReference>
<dbReference type="CDD" id="cd03220">
    <property type="entry name" value="ABC_KpsT_Wzt"/>
    <property type="match status" value="1"/>
</dbReference>
<dbReference type="Gene3D" id="2.70.50.60">
    <property type="entry name" value="abc- transporter (atp binding component) like domain"/>
    <property type="match status" value="1"/>
</dbReference>
<keyword evidence="3" id="KW-0547">Nucleotide-binding</keyword>
<dbReference type="AlphaFoldDB" id="A0A9D1PPU2"/>
<keyword evidence="2" id="KW-0813">Transport</keyword>
<dbReference type="Pfam" id="PF00005">
    <property type="entry name" value="ABC_tran"/>
    <property type="match status" value="1"/>
</dbReference>
<evidence type="ECO:0000259" key="5">
    <source>
        <dbReference type="PROSITE" id="PS50893"/>
    </source>
</evidence>
<dbReference type="PANTHER" id="PTHR46743">
    <property type="entry name" value="TEICHOIC ACIDS EXPORT ATP-BINDING PROTEIN TAGH"/>
    <property type="match status" value="1"/>
</dbReference>